<feature type="compositionally biased region" description="Polar residues" evidence="1">
    <location>
        <begin position="1921"/>
        <end position="1930"/>
    </location>
</feature>
<feature type="region of interest" description="Disordered" evidence="1">
    <location>
        <begin position="828"/>
        <end position="867"/>
    </location>
</feature>
<feature type="compositionally biased region" description="Basic residues" evidence="1">
    <location>
        <begin position="1181"/>
        <end position="1199"/>
    </location>
</feature>
<feature type="region of interest" description="Disordered" evidence="1">
    <location>
        <begin position="323"/>
        <end position="417"/>
    </location>
</feature>
<feature type="region of interest" description="Disordered" evidence="1">
    <location>
        <begin position="1181"/>
        <end position="1354"/>
    </location>
</feature>
<feature type="region of interest" description="Disordered" evidence="1">
    <location>
        <begin position="477"/>
        <end position="501"/>
    </location>
</feature>
<feature type="compositionally biased region" description="Basic and acidic residues" evidence="1">
    <location>
        <begin position="830"/>
        <end position="853"/>
    </location>
</feature>
<keyword evidence="3" id="KW-1185">Reference proteome</keyword>
<feature type="compositionally biased region" description="Polar residues" evidence="1">
    <location>
        <begin position="854"/>
        <end position="863"/>
    </location>
</feature>
<feature type="compositionally biased region" description="Polar residues" evidence="1">
    <location>
        <begin position="1253"/>
        <end position="1271"/>
    </location>
</feature>
<feature type="compositionally biased region" description="Polar residues" evidence="1">
    <location>
        <begin position="323"/>
        <end position="337"/>
    </location>
</feature>
<evidence type="ECO:0000256" key="1">
    <source>
        <dbReference type="SAM" id="MobiDB-lite"/>
    </source>
</evidence>
<feature type="compositionally biased region" description="Low complexity" evidence="1">
    <location>
        <begin position="1312"/>
        <end position="1322"/>
    </location>
</feature>
<feature type="compositionally biased region" description="Polar residues" evidence="1">
    <location>
        <begin position="163"/>
        <end position="177"/>
    </location>
</feature>
<feature type="region of interest" description="Disordered" evidence="1">
    <location>
        <begin position="1765"/>
        <end position="1818"/>
    </location>
</feature>
<feature type="compositionally biased region" description="Polar residues" evidence="1">
    <location>
        <begin position="657"/>
        <end position="667"/>
    </location>
</feature>
<accession>A0ABQ7QGH9</accession>
<feature type="compositionally biased region" description="Low complexity" evidence="1">
    <location>
        <begin position="1272"/>
        <end position="1286"/>
    </location>
</feature>
<feature type="region of interest" description="Disordered" evidence="1">
    <location>
        <begin position="1016"/>
        <end position="1057"/>
    </location>
</feature>
<organism evidence="2 3">
    <name type="scientific">Plutella xylostella</name>
    <name type="common">Diamondback moth</name>
    <name type="synonym">Plutella maculipennis</name>
    <dbReference type="NCBI Taxonomy" id="51655"/>
    <lineage>
        <taxon>Eukaryota</taxon>
        <taxon>Metazoa</taxon>
        <taxon>Ecdysozoa</taxon>
        <taxon>Arthropoda</taxon>
        <taxon>Hexapoda</taxon>
        <taxon>Insecta</taxon>
        <taxon>Pterygota</taxon>
        <taxon>Neoptera</taxon>
        <taxon>Endopterygota</taxon>
        <taxon>Lepidoptera</taxon>
        <taxon>Glossata</taxon>
        <taxon>Ditrysia</taxon>
        <taxon>Yponomeutoidea</taxon>
        <taxon>Plutellidae</taxon>
        <taxon>Plutella</taxon>
    </lineage>
</organism>
<feature type="compositionally biased region" description="Basic residues" evidence="1">
    <location>
        <begin position="647"/>
        <end position="656"/>
    </location>
</feature>
<feature type="region of interest" description="Disordered" evidence="1">
    <location>
        <begin position="1443"/>
        <end position="1463"/>
    </location>
</feature>
<gene>
    <name evidence="2" type="ORF">JYU34_011228</name>
</gene>
<feature type="compositionally biased region" description="Basic and acidic residues" evidence="1">
    <location>
        <begin position="1235"/>
        <end position="1245"/>
    </location>
</feature>
<feature type="region of interest" description="Disordered" evidence="1">
    <location>
        <begin position="1921"/>
        <end position="1958"/>
    </location>
</feature>
<evidence type="ECO:0000313" key="3">
    <source>
        <dbReference type="Proteomes" id="UP000823941"/>
    </source>
</evidence>
<dbReference type="EMBL" id="JAHIBW010000015">
    <property type="protein sequence ID" value="KAG7304287.1"/>
    <property type="molecule type" value="Genomic_DNA"/>
</dbReference>
<feature type="region of interest" description="Disordered" evidence="1">
    <location>
        <begin position="134"/>
        <end position="244"/>
    </location>
</feature>
<feature type="compositionally biased region" description="Basic residues" evidence="1">
    <location>
        <begin position="982"/>
        <end position="999"/>
    </location>
</feature>
<feature type="region of interest" description="Disordered" evidence="1">
    <location>
        <begin position="978"/>
        <end position="1001"/>
    </location>
</feature>
<comment type="caution">
    <text evidence="2">The sequence shown here is derived from an EMBL/GenBank/DDBJ whole genome shotgun (WGS) entry which is preliminary data.</text>
</comment>
<feature type="compositionally biased region" description="Basic and acidic residues" evidence="1">
    <location>
        <begin position="1043"/>
        <end position="1053"/>
    </location>
</feature>
<feature type="compositionally biased region" description="Polar residues" evidence="1">
    <location>
        <begin position="1789"/>
        <end position="1800"/>
    </location>
</feature>
<protein>
    <submittedName>
        <fullName evidence="2">Uncharacterized protein</fullName>
    </submittedName>
</protein>
<feature type="compositionally biased region" description="Basic and acidic residues" evidence="1">
    <location>
        <begin position="134"/>
        <end position="148"/>
    </location>
</feature>
<feature type="compositionally biased region" description="Basic and acidic residues" evidence="1">
    <location>
        <begin position="1331"/>
        <end position="1343"/>
    </location>
</feature>
<feature type="compositionally biased region" description="Basic and acidic residues" evidence="1">
    <location>
        <begin position="1947"/>
        <end position="1958"/>
    </location>
</feature>
<name>A0ABQ7QGH9_PLUXY</name>
<dbReference type="Proteomes" id="UP000823941">
    <property type="component" value="Chromosome 15"/>
</dbReference>
<feature type="compositionally biased region" description="Polar residues" evidence="1">
    <location>
        <begin position="387"/>
        <end position="403"/>
    </location>
</feature>
<feature type="region of interest" description="Disordered" evidence="1">
    <location>
        <begin position="754"/>
        <end position="774"/>
    </location>
</feature>
<feature type="compositionally biased region" description="Low complexity" evidence="1">
    <location>
        <begin position="1768"/>
        <end position="1780"/>
    </location>
</feature>
<feature type="region of interest" description="Disordered" evidence="1">
    <location>
        <begin position="647"/>
        <end position="667"/>
    </location>
</feature>
<feature type="region of interest" description="Disordered" evidence="1">
    <location>
        <begin position="556"/>
        <end position="598"/>
    </location>
</feature>
<sequence>MMTSETEALKTSEFLRRRKLRLQQVREQSKEIAKHIRQRANVEKLQNIDHNNAEALLECHQRQEKLIRQLELLYAEGVTHVGAGHSQASQVTLSDAPVKVDLSKLRAKEAAEKLRLRKQRILDEKKKLLDRKLQARETANEISREKTKSLPPKPSDSVKDNYPLSQAANTVPASSTENKPKDSCDNQIPGGGDAPVVATKSDMATQWTYDPLPSEWDPAVPTLDLPKDDTGANEPPAANLQQPTGNRKKLDLFACSDEMPTSLRPVTPSAPPPLDPAEKTSLTLVSEYLQHRDLNLRGQNTNRPSRKSDDDLQIIRQTILRTRASKSSGKANKSPNIHTEDIGNLNRVPPVTVYDHTTRDTQHIPTKPLVSRDSTPDDDADAYSQAMKESSTAEVTKTPIVNKSQERRSKIAMTKQNVEKEYQQTMTFLNSLDKERPPKSTKIAFMDDRRQQKMNENHQRKMQHEFQKIEQECRQDGLVSGGRTSRAKTRAKSNSKIEDEDFEERDLEYTWMPVPEGDAALAVHALPTSPRAPRTPCGPRDPRAKGVQFSRVDSYHEYRSRHKHTPPTKDTSDKPTPNITNVTIEDDDSECSEISVNSSVEDKSVSEKRSTDAEGIIIYKIIDSKGKGKSKAMKINKDVAEMLSSCKKKCKPKPRQKSQGSAAMSMQQISEGVYRTVSEKGENVASCRNHAEATADRNNQAPLGVPEQMQWKLATDAPMKPSESLQERKSCGCVNVEETEVTTRELAGAPSLASVASYETATPSTPRPDTVPQKSAFMKPKPTDVQEASNFYIGASGLLHNEDYEVIIQLRKKGIGKESKNLKDVGATEQIDKKEQEEKQADVKIDGKNKSLDASKNSEIPKNNNEDIRDNLHDMLNLQSETAKLLEETDKASKSPGTTGTVQSKSVSCLIDSNEKAHSPVASHGAMEVALKPSISTQTSFMESISPAPRPVFLHMTSSTSTTYMSPPDKVLPEYLKDRKLRDHKKHSEKKSRKCKHSKKDNAETIDFSGDWVKQEGKPEKHCTHRHMATPPNTRRSGSVDSASEKCNEQTKKENKKTKIVGKPKTQVVTRCSVNKNQSIIQNKKKVVKSKLNPVIRNYVNKLLTLSKEGLKAIEVVNQDCSSVATPSSSIINIACNMDRKHPPESTKISLEQVKEILANNIVNDMQNKATKNRIAKYVVNKKKQTVKLKSNRKTRTHRPNSPFSNVPKLNLRNQNPAITEPKPREPQVSNTQESDSRSSSESKHKQSSSTRKTSTNTAESAPTVPKSTPMSNYTSTDETTSTTNSKAKNIALKGKSSHRAPNDSKYVSGPNSTDTSSSTNTHHQGSDNTNYKRRDSSKRSTSRDLMNTSIQTGNSIDSDINFIKMTETKLQNIEKIANLTEVCTRRLSNLAKVLEKVRENKSNVYSHITTSSSSSDEHISHKNVVLKSTSASEITDNGIAETEKSIHEKSAPSPQTKADEEDNKRYVALLQGIPKPTAPSTTDDQLETDKYNYDIKYRGKPPTALSRIHLKHGQEDIIPHELSTVIEVDSPLSSKVRSKNLLYDNKSNTPSLHSSNESINQIHTKASDNIPSTTSTTHSVNPDLLQTNKKLLKDYNKNTPNNTAAKVEMMDLKKFNEIMLKPFVSIEEFAKQCNIGVFDDASNMDDIAKDTVVNDDLSSLHSEGSLPDVIGELLKRNLISKPFEYESVSNLNSTTISTESSFSALTLSKIKREKKKGSVMFSNKENISETSDSLSMSSNPDLENAFKKLGMGWASSTLRKTKERLALSSSSNTSSLGNSHQFKPLNVDKQNLSSSNLNVTKKPHDRSKSVQQQTSQLNSMTVKEFLDKELADKITFSKSYRNETEPEFMSLYETKLPDELKNASNIVREERSIDSLSNANRARTSTPVQLYKSAAYHSSSSSNNNTNGLFGNGDDLSSVKVTSGSARNHSTSDKDDLTIPNYSLRIRREASDKSKSD</sequence>
<reference evidence="2 3" key="1">
    <citation type="submission" date="2021-06" db="EMBL/GenBank/DDBJ databases">
        <title>A haploid diamondback moth (Plutella xylostella L.) genome assembly resolves 31 chromosomes and identifies a diamide resistance mutation.</title>
        <authorList>
            <person name="Ward C.M."/>
            <person name="Perry K.D."/>
            <person name="Baker G."/>
            <person name="Powis K."/>
            <person name="Heckel D.G."/>
            <person name="Baxter S.W."/>
        </authorList>
    </citation>
    <scope>NUCLEOTIDE SEQUENCE [LARGE SCALE GENOMIC DNA]</scope>
    <source>
        <strain evidence="2 3">LV</strain>
        <tissue evidence="2">Single pupa</tissue>
    </source>
</reference>
<feature type="compositionally biased region" description="Polar residues" evidence="1">
    <location>
        <begin position="1031"/>
        <end position="1042"/>
    </location>
</feature>
<proteinExistence type="predicted"/>
<evidence type="ECO:0000313" key="2">
    <source>
        <dbReference type="EMBL" id="KAG7304287.1"/>
    </source>
</evidence>